<dbReference type="PANTHER" id="PTHR30411:SF0">
    <property type="entry name" value="CYS-TRNA(PRO)_CYS-TRNA(CYS) DEACYLASE YBAK"/>
    <property type="match status" value="1"/>
</dbReference>
<dbReference type="EMBL" id="NIOJ01000002">
    <property type="protein sequence ID" value="PNU01360.1"/>
    <property type="molecule type" value="Genomic_DNA"/>
</dbReference>
<dbReference type="KEGG" id="cthd:CDO33_04280"/>
<feature type="domain" description="YbaK/aminoacyl-tRNA synthetase-associated" evidence="5">
    <location>
        <begin position="32"/>
        <end position="145"/>
    </location>
</feature>
<proteinExistence type="inferred from homology"/>
<evidence type="ECO:0000313" key="7">
    <source>
        <dbReference type="Proteomes" id="UP000236151"/>
    </source>
</evidence>
<evidence type="ECO:0000256" key="1">
    <source>
        <dbReference type="ARBA" id="ARBA00009798"/>
    </source>
</evidence>
<comment type="caution">
    <text evidence="6">The sequence shown here is derived from an EMBL/GenBank/DDBJ whole genome shotgun (WGS) entry which is preliminary data.</text>
</comment>
<dbReference type="Gene3D" id="3.90.960.10">
    <property type="entry name" value="YbaK/aminoacyl-tRNA synthetase-associated domain"/>
    <property type="match status" value="1"/>
</dbReference>
<dbReference type="InterPro" id="IPR036754">
    <property type="entry name" value="YbaK/aa-tRNA-synt-asso_dom_sf"/>
</dbReference>
<evidence type="ECO:0000256" key="4">
    <source>
        <dbReference type="PIRNR" id="PIRNR006181"/>
    </source>
</evidence>
<dbReference type="PANTHER" id="PTHR30411">
    <property type="entry name" value="CYTOPLASMIC PROTEIN"/>
    <property type="match status" value="1"/>
</dbReference>
<protein>
    <recommendedName>
        <fullName evidence="4">Cys-tRNA(Pro)/Cys-tRNA(Cys) deacylase</fullName>
        <ecNumber evidence="4">4.2.-.-</ecNumber>
    </recommendedName>
</protein>
<keyword evidence="7" id="KW-1185">Reference proteome</keyword>
<dbReference type="GO" id="GO:0002161">
    <property type="term" value="F:aminoacyl-tRNA deacylase activity"/>
    <property type="evidence" value="ECO:0007669"/>
    <property type="project" value="InterPro"/>
</dbReference>
<dbReference type="OrthoDB" id="9809296at2"/>
<evidence type="ECO:0000313" key="6">
    <source>
        <dbReference type="EMBL" id="PNU01360.1"/>
    </source>
</evidence>
<evidence type="ECO:0000256" key="3">
    <source>
        <dbReference type="ARBA" id="ARBA00023239"/>
    </source>
</evidence>
<dbReference type="Proteomes" id="UP000236151">
    <property type="component" value="Unassembled WGS sequence"/>
</dbReference>
<name>A0A2K2F454_9CLOT</name>
<dbReference type="PIRSF" id="PIRSF006181">
    <property type="entry name" value="EbsC_YbaK"/>
    <property type="match status" value="1"/>
</dbReference>
<dbReference type="AlphaFoldDB" id="A0A2K2F454"/>
<evidence type="ECO:0000259" key="5">
    <source>
        <dbReference type="Pfam" id="PF04073"/>
    </source>
</evidence>
<reference evidence="6 7" key="1">
    <citation type="submission" date="2017-06" db="EMBL/GenBank/DDBJ databases">
        <title>Investigating the central metabolism of Clostridium thermosuccinogenes.</title>
        <authorList>
            <person name="Koendjbiharie J.G."/>
            <person name="van Kranenburg R."/>
        </authorList>
    </citation>
    <scope>NUCLEOTIDE SEQUENCE [LARGE SCALE GENOMIC DNA]</scope>
    <source>
        <strain evidence="6 7">DSM 5806</strain>
    </source>
</reference>
<dbReference type="GO" id="GO:0016829">
    <property type="term" value="F:lyase activity"/>
    <property type="evidence" value="ECO:0007669"/>
    <property type="project" value="UniProtKB-KW"/>
</dbReference>
<keyword evidence="2 4" id="KW-0648">Protein biosynthesis</keyword>
<evidence type="ECO:0000256" key="2">
    <source>
        <dbReference type="ARBA" id="ARBA00022917"/>
    </source>
</evidence>
<dbReference type="InterPro" id="IPR004369">
    <property type="entry name" value="Prolyl-tRNA_editing_YbaK/EbsC"/>
</dbReference>
<dbReference type="RefSeq" id="WP_103079940.1">
    <property type="nucleotide sequence ID" value="NZ_CP021850.1"/>
</dbReference>
<dbReference type="GO" id="GO:0006412">
    <property type="term" value="P:translation"/>
    <property type="evidence" value="ECO:0007669"/>
    <property type="project" value="UniProtKB-KW"/>
</dbReference>
<sequence>MKKTNAARILDGLKIKYELREYEVDESDLGAKNVAEKVGMPIDQVFKTLVARGDKTGILMACIPGSGELNLKALAAASGNKKVEMVHLKEVQPLTGYIRGGVSPVGTKKPYPVYIDESCMNFGQISVSAGMRGLQMIIDPQDLVKAVSAVIVPGLSTVPV</sequence>
<comment type="similarity">
    <text evidence="1 4">Belongs to the prolyl-tRNA editing family. YbaK/EbsC subfamily.</text>
</comment>
<dbReference type="NCBIfam" id="TIGR00011">
    <property type="entry name" value="YbaK_EbsC"/>
    <property type="match status" value="1"/>
</dbReference>
<dbReference type="EC" id="4.2.-.-" evidence="4"/>
<gene>
    <name evidence="6" type="ORF">CDQ84_01455</name>
</gene>
<organism evidence="6 7">
    <name type="scientific">Clostridium thermosuccinogenes</name>
    <dbReference type="NCBI Taxonomy" id="84032"/>
    <lineage>
        <taxon>Bacteria</taxon>
        <taxon>Bacillati</taxon>
        <taxon>Bacillota</taxon>
        <taxon>Clostridia</taxon>
        <taxon>Eubacteriales</taxon>
        <taxon>Clostridiaceae</taxon>
        <taxon>Clostridium</taxon>
    </lineage>
</organism>
<dbReference type="CDD" id="cd00002">
    <property type="entry name" value="YbaK_deacylase"/>
    <property type="match status" value="1"/>
</dbReference>
<dbReference type="SUPFAM" id="SSF55826">
    <property type="entry name" value="YbaK/ProRS associated domain"/>
    <property type="match status" value="1"/>
</dbReference>
<accession>A0A2K2F454</accession>
<dbReference type="InterPro" id="IPR007214">
    <property type="entry name" value="YbaK/aa-tRNA-synth-assoc-dom"/>
</dbReference>
<dbReference type="Pfam" id="PF04073">
    <property type="entry name" value="tRNA_edit"/>
    <property type="match status" value="1"/>
</dbReference>
<keyword evidence="3 4" id="KW-0456">Lyase</keyword>